<reference evidence="2 3" key="1">
    <citation type="submission" date="2020-01" db="EMBL/GenBank/DDBJ databases">
        <title>Anaeroalcalibacter tamaniensis gen. nov., sp. nov., moderately halophilic strictly anaerobic fermenter bacterium from mud volcano of Taman peninsula.</title>
        <authorList>
            <person name="Frolova A."/>
            <person name="Merkel A.Y."/>
            <person name="Slobodkin A.I."/>
        </authorList>
    </citation>
    <scope>NUCLEOTIDE SEQUENCE [LARGE SCALE GENOMIC DNA]</scope>
    <source>
        <strain evidence="2 3">F-3ap</strain>
    </source>
</reference>
<evidence type="ECO:0000313" key="3">
    <source>
        <dbReference type="Proteomes" id="UP000461585"/>
    </source>
</evidence>
<name>A0A7X5HTV3_9FIRM</name>
<proteinExistence type="predicted"/>
<dbReference type="RefSeq" id="WP_162369289.1">
    <property type="nucleotide sequence ID" value="NZ_JAAEEH010000003.1"/>
</dbReference>
<accession>A0A7X5HTV3</accession>
<dbReference type="EMBL" id="JAAEEH010000003">
    <property type="protein sequence ID" value="NDL66561.1"/>
    <property type="molecule type" value="Genomic_DNA"/>
</dbReference>
<dbReference type="Proteomes" id="UP000461585">
    <property type="component" value="Unassembled WGS sequence"/>
</dbReference>
<dbReference type="AlphaFoldDB" id="A0A7X5HTV3"/>
<evidence type="ECO:0000313" key="2">
    <source>
        <dbReference type="EMBL" id="NDL66561.1"/>
    </source>
</evidence>
<comment type="caution">
    <text evidence="2">The sequence shown here is derived from an EMBL/GenBank/DDBJ whole genome shotgun (WGS) entry which is preliminary data.</text>
</comment>
<keyword evidence="3" id="KW-1185">Reference proteome</keyword>
<feature type="region of interest" description="Disordered" evidence="1">
    <location>
        <begin position="1"/>
        <end position="24"/>
    </location>
</feature>
<evidence type="ECO:0000256" key="1">
    <source>
        <dbReference type="SAM" id="MobiDB-lite"/>
    </source>
</evidence>
<organism evidence="2 3">
    <name type="scientific">Anaerotalea alkaliphila</name>
    <dbReference type="NCBI Taxonomy" id="2662126"/>
    <lineage>
        <taxon>Bacteria</taxon>
        <taxon>Bacillati</taxon>
        <taxon>Bacillota</taxon>
        <taxon>Clostridia</taxon>
        <taxon>Eubacteriales</taxon>
        <taxon>Anaerotalea</taxon>
    </lineage>
</organism>
<sequence length="50" mass="5798">MERAVGGGSKKQQGYKKNKTSDTIDKRLSIAYDYHTDTQTNVKLPRRQER</sequence>
<protein>
    <submittedName>
        <fullName evidence="2">Uncharacterized protein</fullName>
    </submittedName>
</protein>
<gene>
    <name evidence="2" type="ORF">GXN74_02200</name>
</gene>